<evidence type="ECO:0000313" key="16">
    <source>
        <dbReference type="Proteomes" id="UP001291306"/>
    </source>
</evidence>
<dbReference type="PROSITE" id="PS00297">
    <property type="entry name" value="HSP70_1"/>
    <property type="match status" value="1"/>
</dbReference>
<evidence type="ECO:0000256" key="13">
    <source>
        <dbReference type="RuleBase" id="RU003322"/>
    </source>
</evidence>
<dbReference type="InterPro" id="IPR029047">
    <property type="entry name" value="HSP70_peptide-bd_sf"/>
</dbReference>
<dbReference type="EMBL" id="WNVC01000006">
    <property type="protein sequence ID" value="MDZ4998110.1"/>
    <property type="molecule type" value="Genomic_DNA"/>
</dbReference>
<evidence type="ECO:0000256" key="8">
    <source>
        <dbReference type="ARBA" id="ARBA00023016"/>
    </source>
</evidence>
<proteinExistence type="inferred from homology"/>
<evidence type="ECO:0000256" key="6">
    <source>
        <dbReference type="ARBA" id="ARBA00022741"/>
    </source>
</evidence>
<evidence type="ECO:0000313" key="15">
    <source>
        <dbReference type="EMBL" id="MDZ4998110.1"/>
    </source>
</evidence>
<protein>
    <recommendedName>
        <fullName evidence="3">Chaperone protein DnaK</fullName>
    </recommendedName>
    <alternativeName>
        <fullName evidence="4">Chaperone protein dnaK</fullName>
    </alternativeName>
    <alternativeName>
        <fullName evidence="12">HSP70</fullName>
    </alternativeName>
    <alternativeName>
        <fullName evidence="11">Heat shock 70 kDa protein</fullName>
    </alternativeName>
    <alternativeName>
        <fullName evidence="10">Heat shock protein 70</fullName>
    </alternativeName>
</protein>
<gene>
    <name evidence="15" type="ORF">GNF79_03160</name>
</gene>
<comment type="caution">
    <text evidence="15">The sequence shown here is derived from an EMBL/GenBank/DDBJ whole genome shotgun (WGS) entry which is preliminary data.</text>
</comment>
<dbReference type="PANTHER" id="PTHR19375">
    <property type="entry name" value="HEAT SHOCK PROTEIN 70KDA"/>
    <property type="match status" value="1"/>
</dbReference>
<dbReference type="GO" id="GO:0005524">
    <property type="term" value="F:ATP binding"/>
    <property type="evidence" value="ECO:0007669"/>
    <property type="project" value="UniProtKB-KW"/>
</dbReference>
<evidence type="ECO:0000256" key="7">
    <source>
        <dbReference type="ARBA" id="ARBA00022840"/>
    </source>
</evidence>
<evidence type="ECO:0000256" key="5">
    <source>
        <dbReference type="ARBA" id="ARBA00022553"/>
    </source>
</evidence>
<keyword evidence="5" id="KW-0597">Phosphoprotein</keyword>
<dbReference type="SUPFAM" id="SSF88723">
    <property type="entry name" value="PIN domain-like"/>
    <property type="match status" value="1"/>
</dbReference>
<evidence type="ECO:0000256" key="2">
    <source>
        <dbReference type="ARBA" id="ARBA00007381"/>
    </source>
</evidence>
<evidence type="ECO:0000256" key="11">
    <source>
        <dbReference type="ARBA" id="ARBA00030945"/>
    </source>
</evidence>
<evidence type="ECO:0000256" key="1">
    <source>
        <dbReference type="ARBA" id="ARBA00002290"/>
    </source>
</evidence>
<dbReference type="SUPFAM" id="SSF100920">
    <property type="entry name" value="Heat shock protein 70kD (HSP70), peptide-binding domain"/>
    <property type="match status" value="1"/>
</dbReference>
<evidence type="ECO:0000259" key="14">
    <source>
        <dbReference type="SMART" id="SM00670"/>
    </source>
</evidence>
<organism evidence="15 16">
    <name type="scientific">Clostridium perfringens</name>
    <dbReference type="NCBI Taxonomy" id="1502"/>
    <lineage>
        <taxon>Bacteria</taxon>
        <taxon>Bacillati</taxon>
        <taxon>Bacillota</taxon>
        <taxon>Clostridia</taxon>
        <taxon>Eubacteriales</taxon>
        <taxon>Clostridiaceae</taxon>
        <taxon>Clostridium</taxon>
    </lineage>
</organism>
<dbReference type="RefSeq" id="WP_168971659.1">
    <property type="nucleotide sequence ID" value="NZ_JABAGE010000066.1"/>
</dbReference>
<dbReference type="InterPro" id="IPR013126">
    <property type="entry name" value="Hsp_70_fam"/>
</dbReference>
<dbReference type="Pfam" id="PF00012">
    <property type="entry name" value="HSP70"/>
    <property type="match status" value="2"/>
</dbReference>
<dbReference type="SUPFAM" id="SSF53067">
    <property type="entry name" value="Actin-like ATPase domain"/>
    <property type="match status" value="3"/>
</dbReference>
<evidence type="ECO:0000256" key="12">
    <source>
        <dbReference type="ARBA" id="ARBA00033103"/>
    </source>
</evidence>
<dbReference type="Gene3D" id="3.90.640.10">
    <property type="entry name" value="Actin, Chain A, domain 4"/>
    <property type="match status" value="1"/>
</dbReference>
<keyword evidence="7 13" id="KW-0067">ATP-binding</keyword>
<dbReference type="InterPro" id="IPR002716">
    <property type="entry name" value="PIN_dom"/>
</dbReference>
<accession>A0AAW9I6R1</accession>
<comment type="function">
    <text evidence="1">Acts as a chaperone.</text>
</comment>
<dbReference type="GO" id="GO:0140662">
    <property type="term" value="F:ATP-dependent protein folding chaperone"/>
    <property type="evidence" value="ECO:0007669"/>
    <property type="project" value="InterPro"/>
</dbReference>
<dbReference type="Proteomes" id="UP001291306">
    <property type="component" value="Unassembled WGS sequence"/>
</dbReference>
<evidence type="ECO:0000256" key="9">
    <source>
        <dbReference type="ARBA" id="ARBA00023186"/>
    </source>
</evidence>
<feature type="domain" description="PIN" evidence="14">
    <location>
        <begin position="103"/>
        <end position="217"/>
    </location>
</feature>
<dbReference type="Gene3D" id="2.60.34.10">
    <property type="entry name" value="Substrate Binding Domain Of DNAk, Chain A, domain 1"/>
    <property type="match status" value="1"/>
</dbReference>
<dbReference type="PROSITE" id="PS00329">
    <property type="entry name" value="HSP70_2"/>
    <property type="match status" value="1"/>
</dbReference>
<dbReference type="FunFam" id="3.30.420.40:FF:000028">
    <property type="entry name" value="heat shock 70 kDa protein-like"/>
    <property type="match status" value="1"/>
</dbReference>
<keyword evidence="8" id="KW-0346">Stress response</keyword>
<keyword evidence="9" id="KW-0143">Chaperone</keyword>
<name>A0AAW9I6R1_CLOPF</name>
<keyword evidence="6 13" id="KW-0547">Nucleotide-binding</keyword>
<dbReference type="AlphaFoldDB" id="A0AAW9I6R1"/>
<dbReference type="InterPro" id="IPR043129">
    <property type="entry name" value="ATPase_NBD"/>
</dbReference>
<dbReference type="InterPro" id="IPR029060">
    <property type="entry name" value="PIN-like_dom_sf"/>
</dbReference>
<sequence>MKEEKEIYLGIDLGTTNSIVSYYEDSKVKSVKFGKSEIIPSAIFFESKDNFIFGDKALKKMRVYPESGIRVFKRMLTKNSENGVNKKKIKYLNKDKKSKLIAKKYVIDTNVFINDPEILKKIKNDEQVILAYTVLEELSYRGKREETKYQAEFAIKEIQMKQDIIQLEEPYEDILPEGFFKEDKTNNNFNDNNILSIAMKLNDDDVYLLTDDISLQIKAKECGVKFISLKDFKLDHEVLEDDDFIEISGEKASEIFLSYLKKESEKKLGVKITKAVITVPANFNIIEIEATKRAGENAGFEEIAILKEPVAAGIVYGIEEEIEKNILVYDFGGGTFDVSILKVNNKSIEVIETGGNKKLGGEDITQGLINYIYDKLYDEFDINMDSLEDSELTKEEFMYNKTTIYDVAEVLKIDLSNSEEENVTLMNIYIAPGEQTTYSFNITKNEFEREVVKEKSIEAMNAITKCMASANLLAKDIDKIILAGGTSMIPLLQEDVKNYFGKGINITKDLATIVSEGAALKAKSMWGKDGIDEPIMVYESTNEDFGVEVGNFNFDQIIKANEKLPAKGIKEYVLQSDTNDEIVIRLLTRKKDSKELKVFKDDIEHLDKIIISGLPQEKYGIKVLVEFNISKEYTLDTRVIIKDKYNKELIKDTQNLKVERKSFD</sequence>
<dbReference type="Gene3D" id="3.30.420.40">
    <property type="match status" value="3"/>
</dbReference>
<dbReference type="InterPro" id="IPR018181">
    <property type="entry name" value="Heat_shock_70_CS"/>
</dbReference>
<dbReference type="SMART" id="SM00670">
    <property type="entry name" value="PINc"/>
    <property type="match status" value="1"/>
</dbReference>
<reference evidence="15" key="1">
    <citation type="submission" date="2019-11" db="EMBL/GenBank/DDBJ databases">
        <title>Characterization of Clostridium perfringens isolates from swine manure treated agricultural soils.</title>
        <authorList>
            <person name="Wushke S.T."/>
        </authorList>
    </citation>
    <scope>NUCLEOTIDE SEQUENCE</scope>
    <source>
        <strain evidence="15">X26</strain>
    </source>
</reference>
<evidence type="ECO:0000256" key="10">
    <source>
        <dbReference type="ARBA" id="ARBA00030019"/>
    </source>
</evidence>
<comment type="similarity">
    <text evidence="2 13">Belongs to the heat shock protein 70 family.</text>
</comment>
<evidence type="ECO:0000256" key="4">
    <source>
        <dbReference type="ARBA" id="ARBA00017249"/>
    </source>
</evidence>
<evidence type="ECO:0000256" key="3">
    <source>
        <dbReference type="ARBA" id="ARBA00014415"/>
    </source>
</evidence>
<dbReference type="PROSITE" id="PS01036">
    <property type="entry name" value="HSP70_3"/>
    <property type="match status" value="1"/>
</dbReference>